<keyword evidence="2" id="KW-0812">Transmembrane</keyword>
<comment type="caution">
    <text evidence="4">The sequence shown here is derived from an EMBL/GenBank/DDBJ whole genome shotgun (WGS) entry which is preliminary data.</text>
</comment>
<dbReference type="Pfam" id="PF07495">
    <property type="entry name" value="Y_Y_Y"/>
    <property type="match status" value="1"/>
</dbReference>
<dbReference type="GO" id="GO:0000155">
    <property type="term" value="F:phosphorelay sensor kinase activity"/>
    <property type="evidence" value="ECO:0007669"/>
    <property type="project" value="TreeGrafter"/>
</dbReference>
<keyword evidence="2" id="KW-1133">Transmembrane helix</keyword>
<dbReference type="AlphaFoldDB" id="A0A0C1L937"/>
<keyword evidence="1" id="KW-0597">Phosphoprotein</keyword>
<dbReference type="RefSeq" id="WP_039136783.1">
    <property type="nucleotide sequence ID" value="NZ_JSVC01000002.1"/>
</dbReference>
<dbReference type="InterPro" id="IPR011047">
    <property type="entry name" value="Quinoprotein_ADH-like_sf"/>
</dbReference>
<dbReference type="InterPro" id="IPR015943">
    <property type="entry name" value="WD40/YVTN_repeat-like_dom_sf"/>
</dbReference>
<dbReference type="OrthoDB" id="9778366at2"/>
<feature type="domain" description="Two component regulator three Y" evidence="3">
    <location>
        <begin position="705"/>
        <end position="759"/>
    </location>
</feature>
<keyword evidence="2" id="KW-0472">Membrane</keyword>
<dbReference type="SUPFAM" id="SSF63829">
    <property type="entry name" value="Calcium-dependent phosphotriesterase"/>
    <property type="match status" value="2"/>
</dbReference>
<dbReference type="Pfam" id="PF07494">
    <property type="entry name" value="Reg_prop"/>
    <property type="match status" value="2"/>
</dbReference>
<dbReference type="PANTHER" id="PTHR43547">
    <property type="entry name" value="TWO-COMPONENT HISTIDINE KINASE"/>
    <property type="match status" value="1"/>
</dbReference>
<reference evidence="4 5" key="1">
    <citation type="submission" date="2014-11" db="EMBL/GenBank/DDBJ databases">
        <title>Genome sequence of Flavihumibacter solisilvae 3-3.</title>
        <authorList>
            <person name="Zhou G."/>
            <person name="Li M."/>
            <person name="Wang G."/>
        </authorList>
    </citation>
    <scope>NUCLEOTIDE SEQUENCE [LARGE SCALE GENOMIC DNA]</scope>
    <source>
        <strain evidence="4 5">3-3</strain>
    </source>
</reference>
<gene>
    <name evidence="4" type="ORF">OI18_02265</name>
</gene>
<dbReference type="PANTHER" id="PTHR43547:SF2">
    <property type="entry name" value="HYBRID SIGNAL TRANSDUCTION HISTIDINE KINASE C"/>
    <property type="match status" value="1"/>
</dbReference>
<dbReference type="InterPro" id="IPR011123">
    <property type="entry name" value="Y_Y_Y"/>
</dbReference>
<dbReference type="EMBL" id="JSVC01000002">
    <property type="protein sequence ID" value="KIC96031.1"/>
    <property type="molecule type" value="Genomic_DNA"/>
</dbReference>
<dbReference type="InterPro" id="IPR011110">
    <property type="entry name" value="Reg_prop"/>
</dbReference>
<evidence type="ECO:0000256" key="2">
    <source>
        <dbReference type="SAM" id="Phobius"/>
    </source>
</evidence>
<dbReference type="SUPFAM" id="SSF50998">
    <property type="entry name" value="Quinoprotein alcohol dehydrogenase-like"/>
    <property type="match status" value="1"/>
</dbReference>
<feature type="transmembrane region" description="Helical" evidence="2">
    <location>
        <begin position="767"/>
        <end position="783"/>
    </location>
</feature>
<dbReference type="Gene3D" id="2.130.10.10">
    <property type="entry name" value="YVTN repeat-like/Quinoprotein amine dehydrogenase"/>
    <property type="match status" value="2"/>
</dbReference>
<accession>A0A0C1L937</accession>
<evidence type="ECO:0000313" key="5">
    <source>
        <dbReference type="Proteomes" id="UP000031408"/>
    </source>
</evidence>
<keyword evidence="5" id="KW-1185">Reference proteome</keyword>
<evidence type="ECO:0000259" key="3">
    <source>
        <dbReference type="Pfam" id="PF07495"/>
    </source>
</evidence>
<organism evidence="4 5">
    <name type="scientific">Flavihumibacter solisilvae</name>
    <dbReference type="NCBI Taxonomy" id="1349421"/>
    <lineage>
        <taxon>Bacteria</taxon>
        <taxon>Pseudomonadati</taxon>
        <taxon>Bacteroidota</taxon>
        <taxon>Chitinophagia</taxon>
        <taxon>Chitinophagales</taxon>
        <taxon>Chitinophagaceae</taxon>
        <taxon>Flavihumibacter</taxon>
    </lineage>
</organism>
<protein>
    <recommendedName>
        <fullName evidence="3">Two component regulator three Y domain-containing protein</fullName>
    </recommendedName>
</protein>
<dbReference type="InterPro" id="IPR013783">
    <property type="entry name" value="Ig-like_fold"/>
</dbReference>
<sequence length="993" mass="112736">MAQPHQQFLFTHLGVSDGLSSDNVMAVQQDGSGYIWIATSSGLQRYDGHRFLTIRHEAGNPTSIPDGAIYNIAFDWKNRLWLLLGGTRIGWLDTRDLTFHEVPVKYPREILNKSGAGIYLDRDGKLMLAAVGNAVFTYNEEHREFAEKHNRFTLPKGWKPIHIWQDIKRNYWIGCDSGLVKYNTHAGLMSYRGHNADKDRIIETLGNAQTVVFTYTDRSGRFWMTSWPNSGMKIWSLDTLTGYKKEWQNILGRSINNKYYELRAISELSDSSIMFSGHNLFARMKKDGSDLQVVANNLPGEYSIRYDVVNQLFQDGENNVWISTNKGLFRFNPFAQLFRAVQNRRPSRDSVFEPDVTGIMQTSDGKILVSTWGSGMFSYDSTFKAIESKVVQQGLNEREGMTWCMVQLSNGNILRGNQEGTLFAYDASTGKTRKIKDSIFESSTIRQVVDDGKGYLWFGTQRGFVVKWNPSTGSGTVLHRLQSTVNRLYRDSSGVIWVCTTTSGLLRLDPSSGKIIAHYKMEGMPGTVLRGINATDIIQYNDSIFVIAANGLNLLNIRTGKFRYFSAENGLETNDITNLVKDKDGYIWMSTGIGIVSFHPVKSKLSLYNSADGVHTNAFHVGSSRQLSDGRIAFGTAHDILLFNPYSVTISEYVPPRVFISEMSLMSNPLKLDSVMKLKRVELQHDETSMVIDLSTLTYQNEYPIYYMMEGLEKTWVKAGNQSQAIYNYLPPGDYTFKTGCNNPDGSIGQITRLNITVKAPFWNTRWFYSLIGLAIAAGLFWLDRQRQQRMRSEHQMRTAIAGNLHEDVNTTLQDISMLSEIAGMKAHTQPEKSKEYIYEIQRKSRNMVIAMNDVLWSIDPVNDNMPRTVERIHEVAQAMRSRYDVEVEVDADETIHRLNLSMKIRLEFIIIYKLAILALVEVLRAPKTRVNLYYLKGKLYLFIQASGVELERSNGSTFKYLAEMKTRANSIHATLNIQSGKSGTEIKLGVRV</sequence>
<evidence type="ECO:0000313" key="4">
    <source>
        <dbReference type="EMBL" id="KIC96031.1"/>
    </source>
</evidence>
<dbReference type="Proteomes" id="UP000031408">
    <property type="component" value="Unassembled WGS sequence"/>
</dbReference>
<dbReference type="Gene3D" id="6.10.250.2870">
    <property type="match status" value="1"/>
</dbReference>
<dbReference type="Gene3D" id="2.60.40.10">
    <property type="entry name" value="Immunoglobulins"/>
    <property type="match status" value="1"/>
</dbReference>
<name>A0A0C1L937_9BACT</name>
<evidence type="ECO:0000256" key="1">
    <source>
        <dbReference type="ARBA" id="ARBA00022553"/>
    </source>
</evidence>
<proteinExistence type="predicted"/>
<dbReference type="STRING" id="1349421.OI18_02265"/>